<dbReference type="CDD" id="cd05289">
    <property type="entry name" value="MDR_like_2"/>
    <property type="match status" value="1"/>
</dbReference>
<keyword evidence="4" id="KW-0521">NADP</keyword>
<evidence type="ECO:0000256" key="3">
    <source>
        <dbReference type="ARBA" id="ARBA00022490"/>
    </source>
</evidence>
<dbReference type="PANTHER" id="PTHR44154:SF1">
    <property type="entry name" value="QUINONE OXIDOREDUCTASE"/>
    <property type="match status" value="1"/>
</dbReference>
<accession>A0ABZ0SKC5</accession>
<dbReference type="SMART" id="SM00829">
    <property type="entry name" value="PKS_ER"/>
    <property type="match status" value="1"/>
</dbReference>
<evidence type="ECO:0000256" key="4">
    <source>
        <dbReference type="ARBA" id="ARBA00022857"/>
    </source>
</evidence>
<dbReference type="InterPro" id="IPR051603">
    <property type="entry name" value="Zinc-ADH_QOR/CCCR"/>
</dbReference>
<dbReference type="GO" id="GO:0016491">
    <property type="term" value="F:oxidoreductase activity"/>
    <property type="evidence" value="ECO:0007669"/>
    <property type="project" value="UniProtKB-KW"/>
</dbReference>
<dbReference type="InterPro" id="IPR036291">
    <property type="entry name" value="NAD(P)-bd_dom_sf"/>
</dbReference>
<organism evidence="7 8">
    <name type="scientific">Microbacterium rhizosphaerae</name>
    <dbReference type="NCBI Taxonomy" id="1678237"/>
    <lineage>
        <taxon>Bacteria</taxon>
        <taxon>Bacillati</taxon>
        <taxon>Actinomycetota</taxon>
        <taxon>Actinomycetes</taxon>
        <taxon>Micrococcales</taxon>
        <taxon>Microbacteriaceae</taxon>
        <taxon>Microbacterium</taxon>
    </lineage>
</organism>
<dbReference type="Pfam" id="PF13602">
    <property type="entry name" value="ADH_zinc_N_2"/>
    <property type="match status" value="1"/>
</dbReference>
<dbReference type="PROSITE" id="PS01162">
    <property type="entry name" value="QOR_ZETA_CRYSTAL"/>
    <property type="match status" value="1"/>
</dbReference>
<dbReference type="EC" id="1.-.-.-" evidence="7"/>
<dbReference type="Gene3D" id="3.90.180.10">
    <property type="entry name" value="Medium-chain alcohol dehydrogenases, catalytic domain"/>
    <property type="match status" value="1"/>
</dbReference>
<comment type="subcellular location">
    <subcellularLocation>
        <location evidence="1">Cytoplasm</location>
    </subcellularLocation>
</comment>
<dbReference type="SUPFAM" id="SSF51735">
    <property type="entry name" value="NAD(P)-binding Rossmann-fold domains"/>
    <property type="match status" value="1"/>
</dbReference>
<dbReference type="Gene3D" id="3.40.50.720">
    <property type="entry name" value="NAD(P)-binding Rossmann-like Domain"/>
    <property type="match status" value="1"/>
</dbReference>
<evidence type="ECO:0000256" key="1">
    <source>
        <dbReference type="ARBA" id="ARBA00004496"/>
    </source>
</evidence>
<proteinExistence type="predicted"/>
<protein>
    <submittedName>
        <fullName evidence="7">NADP-dependent oxidoreductase</fullName>
        <ecNumber evidence="7">1.-.-.-</ecNumber>
    </submittedName>
</protein>
<evidence type="ECO:0000259" key="6">
    <source>
        <dbReference type="SMART" id="SM00829"/>
    </source>
</evidence>
<evidence type="ECO:0000256" key="2">
    <source>
        <dbReference type="ARBA" id="ARBA00011881"/>
    </source>
</evidence>
<sequence>MSRAVRYDEVGGPEVLYIAEVSEPQPRDGQVVVDVEAVGLNFWDAKARSGAVPLKSAFPRGLGGDFAGTVVRDGLGAQYFDGTYVQSGDEVLGWGVSTLRERLAVSAANLARKPEALPWAVAASLATPGLTAVACLRAVPIGAGDTVLVGAAAGGVGFLYGQLARRAGARVIGTASPSNHDRLREAGIEPVAYGEGLVDAVRGLGDVTAAVDAQGRATIDAALALGVPPDRICTIADYAAASELGLVTPTSERSAEVLQELANHVAAGHLTLSVQEEFELDDLHDAFRLLEGRHLSGKVVMRF</sequence>
<dbReference type="SUPFAM" id="SSF50129">
    <property type="entry name" value="GroES-like"/>
    <property type="match status" value="1"/>
</dbReference>
<reference evidence="7 8" key="1">
    <citation type="submission" date="2023-11" db="EMBL/GenBank/DDBJ databases">
        <title>Genome sequence of Microbacterium rhizosphaerae KACC 19337.</title>
        <authorList>
            <person name="Choi H."/>
            <person name="Kim S."/>
            <person name="Kim Y."/>
            <person name="Kwon S.-W."/>
            <person name="Heo J."/>
        </authorList>
    </citation>
    <scope>NUCLEOTIDE SEQUENCE [LARGE SCALE GENOMIC DNA]</scope>
    <source>
        <strain evidence="7 8">KACC 19337</strain>
    </source>
</reference>
<dbReference type="InterPro" id="IPR002364">
    <property type="entry name" value="Quin_OxRdtase/zeta-crystal_CS"/>
</dbReference>
<keyword evidence="3" id="KW-0963">Cytoplasm</keyword>
<dbReference type="RefSeq" id="WP_320942560.1">
    <property type="nucleotide sequence ID" value="NZ_BAABEU010000003.1"/>
</dbReference>
<keyword evidence="5" id="KW-0694">RNA-binding</keyword>
<dbReference type="Proteomes" id="UP001323798">
    <property type="component" value="Chromosome"/>
</dbReference>
<gene>
    <name evidence="7" type="ORF">SM116_00750</name>
</gene>
<name>A0ABZ0SKC5_9MICO</name>
<dbReference type="InterPro" id="IPR011032">
    <property type="entry name" value="GroES-like_sf"/>
</dbReference>
<dbReference type="InterPro" id="IPR020843">
    <property type="entry name" value="ER"/>
</dbReference>
<comment type="subunit">
    <text evidence="2">Homotetramer.</text>
</comment>
<dbReference type="PANTHER" id="PTHR44154">
    <property type="entry name" value="QUINONE OXIDOREDUCTASE"/>
    <property type="match status" value="1"/>
</dbReference>
<feature type="domain" description="Enoyl reductase (ER)" evidence="6">
    <location>
        <begin position="11"/>
        <end position="301"/>
    </location>
</feature>
<keyword evidence="7" id="KW-0560">Oxidoreductase</keyword>
<dbReference type="EMBL" id="CP139368">
    <property type="protein sequence ID" value="WPR89846.1"/>
    <property type="molecule type" value="Genomic_DNA"/>
</dbReference>
<dbReference type="Pfam" id="PF08240">
    <property type="entry name" value="ADH_N"/>
    <property type="match status" value="1"/>
</dbReference>
<evidence type="ECO:0000313" key="7">
    <source>
        <dbReference type="EMBL" id="WPR89846.1"/>
    </source>
</evidence>
<dbReference type="InterPro" id="IPR013154">
    <property type="entry name" value="ADH-like_N"/>
</dbReference>
<keyword evidence="8" id="KW-1185">Reference proteome</keyword>
<evidence type="ECO:0000313" key="8">
    <source>
        <dbReference type="Proteomes" id="UP001323798"/>
    </source>
</evidence>
<evidence type="ECO:0000256" key="5">
    <source>
        <dbReference type="ARBA" id="ARBA00022884"/>
    </source>
</evidence>